<dbReference type="Pfam" id="PF06252">
    <property type="entry name" value="GemA"/>
    <property type="match status" value="1"/>
</dbReference>
<dbReference type="InterPro" id="IPR009363">
    <property type="entry name" value="Phage_Mu_Gp16"/>
</dbReference>
<dbReference type="EMBL" id="JASAVS010000026">
    <property type="protein sequence ID" value="MDP8086246.1"/>
    <property type="molecule type" value="Genomic_DNA"/>
</dbReference>
<sequence length="142" mass="16607">MTMRKDKLIKLVHIAKSQLKMDDDVYRCLLNQYFNRSSSKELKVNELQELVKVLQSKGAKIKLPFTRFQPNKLSPMCRKVWAMWKAMKNDGIIEKDTSAALNAYIKRLLAYSVSWQKLNNSEANTIIESLKKWRERVGKENA</sequence>
<evidence type="ECO:0000313" key="2">
    <source>
        <dbReference type="Proteomes" id="UP001224812"/>
    </source>
</evidence>
<organism evidence="1 2">
    <name type="scientific">Phocoenobacter skyensis</name>
    <dbReference type="NCBI Taxonomy" id="97481"/>
    <lineage>
        <taxon>Bacteria</taxon>
        <taxon>Pseudomonadati</taxon>
        <taxon>Pseudomonadota</taxon>
        <taxon>Gammaproteobacteria</taxon>
        <taxon>Pasteurellales</taxon>
        <taxon>Pasteurellaceae</taxon>
        <taxon>Phocoenobacter</taxon>
    </lineage>
</organism>
<evidence type="ECO:0000313" key="1">
    <source>
        <dbReference type="EMBL" id="MDP8086246.1"/>
    </source>
</evidence>
<gene>
    <name evidence="1" type="ORF">QJT92_09980</name>
</gene>
<reference evidence="1 2" key="1">
    <citation type="journal article" date="2023" name="Front. Microbiol.">
        <title>Phylogeography and host specificity of Pasteurellaceae pathogenic to sea-farmed fish in the north-east Atlantic.</title>
        <authorList>
            <person name="Gulla S."/>
            <person name="Colquhoun D.J."/>
            <person name="Olsen A.B."/>
            <person name="Spilsberg B."/>
            <person name="Lagesen K."/>
            <person name="Aakesson C.P."/>
            <person name="Strom S."/>
            <person name="Manji F."/>
            <person name="Birkbeck T.H."/>
            <person name="Nilsen H.K."/>
        </authorList>
    </citation>
    <scope>NUCLEOTIDE SEQUENCE [LARGE SCALE GENOMIC DNA]</scope>
    <source>
        <strain evidence="1 2">VIO11850</strain>
    </source>
</reference>
<accession>A0ABT9JN69</accession>
<dbReference type="RefSeq" id="WP_306383969.1">
    <property type="nucleotide sequence ID" value="NZ_JASAVR010000025.1"/>
</dbReference>
<protein>
    <submittedName>
        <fullName evidence="1">Regulatory protein GemA</fullName>
    </submittedName>
</protein>
<comment type="caution">
    <text evidence="1">The sequence shown here is derived from an EMBL/GenBank/DDBJ whole genome shotgun (WGS) entry which is preliminary data.</text>
</comment>
<keyword evidence="2" id="KW-1185">Reference proteome</keyword>
<name>A0ABT9JN69_9PAST</name>
<dbReference type="Proteomes" id="UP001224812">
    <property type="component" value="Unassembled WGS sequence"/>
</dbReference>
<proteinExistence type="predicted"/>